<name>A0A4D4JA26_9PSEU</name>
<gene>
    <name evidence="1" type="ORF">GTS_29290</name>
</gene>
<evidence type="ECO:0000313" key="1">
    <source>
        <dbReference type="EMBL" id="GDY31296.1"/>
    </source>
</evidence>
<accession>A0A4D4JA26</accession>
<organism evidence="1 2">
    <name type="scientific">Gandjariella thermophila</name>
    <dbReference type="NCBI Taxonomy" id="1931992"/>
    <lineage>
        <taxon>Bacteria</taxon>
        <taxon>Bacillati</taxon>
        <taxon>Actinomycetota</taxon>
        <taxon>Actinomycetes</taxon>
        <taxon>Pseudonocardiales</taxon>
        <taxon>Pseudonocardiaceae</taxon>
        <taxon>Gandjariella</taxon>
    </lineage>
</organism>
<protein>
    <submittedName>
        <fullName evidence="1">Uncharacterized protein</fullName>
    </submittedName>
</protein>
<proteinExistence type="predicted"/>
<sequence length="352" mass="37526">MTGDPVRAERPAVLTQAAGEDPIGGDGRDLPAELDEALREGPFHRALRAAIAHRGLPLARLRARLDELGAHVGQSTLSYWQRGTRHPELPKAVGAIRALESVLRLPRESLVTLARLAGRPAGPAPLLPATPADPADAWARTVALLAEFDSLPDAKRCNAELEVLAVHDTVLVGANRQRLAVTTRMVVRALVDGPDRYLVVHHADEVPAGEDIEAVAAEGCRPGWLRRAAAVPGLVAELLFDRRLAEGETHVFCFTVRDGTGGPTPGQYRMFRGSCASYLVQMSFRPEMPPARCVRRFRAADGTEPASADDLVCGLGGVVSAYFPDVGPGLAGIDITWSREHSAAAHVSGQSG</sequence>
<reference evidence="2" key="1">
    <citation type="submission" date="2019-04" db="EMBL/GenBank/DDBJ databases">
        <title>Draft genome sequence of Pseudonocardiaceae bacterium SL3-2-4.</title>
        <authorList>
            <person name="Ningsih F."/>
            <person name="Yokota A."/>
            <person name="Sakai Y."/>
            <person name="Nanatani K."/>
            <person name="Yabe S."/>
            <person name="Oetari A."/>
            <person name="Sjamsuridzal W."/>
        </authorList>
    </citation>
    <scope>NUCLEOTIDE SEQUENCE [LARGE SCALE GENOMIC DNA]</scope>
    <source>
        <strain evidence="2">SL3-2-4</strain>
    </source>
</reference>
<dbReference type="Proteomes" id="UP000298860">
    <property type="component" value="Unassembled WGS sequence"/>
</dbReference>
<comment type="caution">
    <text evidence="1">The sequence shown here is derived from an EMBL/GenBank/DDBJ whole genome shotgun (WGS) entry which is preliminary data.</text>
</comment>
<dbReference type="RefSeq" id="WP_225978412.1">
    <property type="nucleotide sequence ID" value="NZ_BJFL01000013.1"/>
</dbReference>
<keyword evidence="2" id="KW-1185">Reference proteome</keyword>
<evidence type="ECO:0000313" key="2">
    <source>
        <dbReference type="Proteomes" id="UP000298860"/>
    </source>
</evidence>
<dbReference type="AlphaFoldDB" id="A0A4D4JA26"/>
<dbReference type="EMBL" id="BJFL01000013">
    <property type="protein sequence ID" value="GDY31296.1"/>
    <property type="molecule type" value="Genomic_DNA"/>
</dbReference>